<dbReference type="AlphaFoldDB" id="A0A1E5WK30"/>
<protein>
    <submittedName>
        <fullName evidence="1">Uncharacterized protein</fullName>
    </submittedName>
</protein>
<gene>
    <name evidence="1" type="ORF">BAE44_0001220</name>
</gene>
<comment type="caution">
    <text evidence="1">The sequence shown here is derived from an EMBL/GenBank/DDBJ whole genome shotgun (WGS) entry which is preliminary data.</text>
</comment>
<dbReference type="EMBL" id="LWDX02004301">
    <property type="protein sequence ID" value="OEL37761.1"/>
    <property type="molecule type" value="Genomic_DNA"/>
</dbReference>
<sequence length="49" mass="5921">LQQETFHRTRSRTMVGRTPIDSARAIWYSDWRQYLPIKNNSREGIAHYI</sequence>
<organism evidence="1 2">
    <name type="scientific">Dichanthelium oligosanthes</name>
    <dbReference type="NCBI Taxonomy" id="888268"/>
    <lineage>
        <taxon>Eukaryota</taxon>
        <taxon>Viridiplantae</taxon>
        <taxon>Streptophyta</taxon>
        <taxon>Embryophyta</taxon>
        <taxon>Tracheophyta</taxon>
        <taxon>Spermatophyta</taxon>
        <taxon>Magnoliopsida</taxon>
        <taxon>Liliopsida</taxon>
        <taxon>Poales</taxon>
        <taxon>Poaceae</taxon>
        <taxon>PACMAD clade</taxon>
        <taxon>Panicoideae</taxon>
        <taxon>Panicodae</taxon>
        <taxon>Paniceae</taxon>
        <taxon>Dichantheliinae</taxon>
        <taxon>Dichanthelium</taxon>
    </lineage>
</organism>
<evidence type="ECO:0000313" key="2">
    <source>
        <dbReference type="Proteomes" id="UP000095767"/>
    </source>
</evidence>
<keyword evidence="2" id="KW-1185">Reference proteome</keyword>
<feature type="non-terminal residue" evidence="1">
    <location>
        <position position="1"/>
    </location>
</feature>
<accession>A0A1E5WK30</accession>
<proteinExistence type="predicted"/>
<dbReference type="Proteomes" id="UP000095767">
    <property type="component" value="Unassembled WGS sequence"/>
</dbReference>
<evidence type="ECO:0000313" key="1">
    <source>
        <dbReference type="EMBL" id="OEL37761.1"/>
    </source>
</evidence>
<name>A0A1E5WK30_9POAL</name>
<reference evidence="1 2" key="1">
    <citation type="submission" date="2016-09" db="EMBL/GenBank/DDBJ databases">
        <title>The draft genome of Dichanthelium oligosanthes: A C3 panicoid grass species.</title>
        <authorList>
            <person name="Studer A.J."/>
            <person name="Schnable J.C."/>
            <person name="Brutnell T.P."/>
        </authorList>
    </citation>
    <scope>NUCLEOTIDE SEQUENCE [LARGE SCALE GENOMIC DNA]</scope>
    <source>
        <strain evidence="2">cv. Kellogg 1175</strain>
        <tissue evidence="1">Leaf</tissue>
    </source>
</reference>